<feature type="non-terminal residue" evidence="11">
    <location>
        <position position="844"/>
    </location>
</feature>
<comment type="catalytic activity">
    <reaction evidence="8">
        <text>O-phospho-L-threonyl-[protein] + H2O = L-threonyl-[protein] + phosphate</text>
        <dbReference type="Rhea" id="RHEA:47004"/>
        <dbReference type="Rhea" id="RHEA-COMP:11060"/>
        <dbReference type="Rhea" id="RHEA-COMP:11605"/>
        <dbReference type="ChEBI" id="CHEBI:15377"/>
        <dbReference type="ChEBI" id="CHEBI:30013"/>
        <dbReference type="ChEBI" id="CHEBI:43474"/>
        <dbReference type="ChEBI" id="CHEBI:61977"/>
        <dbReference type="EC" id="3.1.3.16"/>
    </reaction>
</comment>
<feature type="compositionally biased region" description="Low complexity" evidence="9">
    <location>
        <begin position="786"/>
        <end position="797"/>
    </location>
</feature>
<dbReference type="Gene3D" id="1.10.238.10">
    <property type="entry name" value="EF-hand"/>
    <property type="match status" value="1"/>
</dbReference>
<dbReference type="SUPFAM" id="SSF56300">
    <property type="entry name" value="Metallo-dependent phosphatases"/>
    <property type="match status" value="1"/>
</dbReference>
<feature type="region of interest" description="Disordered" evidence="9">
    <location>
        <begin position="780"/>
        <end position="844"/>
    </location>
</feature>
<dbReference type="InterPro" id="IPR002048">
    <property type="entry name" value="EF_hand_dom"/>
</dbReference>
<dbReference type="SUPFAM" id="SSF47473">
    <property type="entry name" value="EF-hand"/>
    <property type="match status" value="1"/>
</dbReference>
<protein>
    <recommendedName>
        <fullName evidence="8">Serine/threonine-protein phosphatase</fullName>
        <ecNumber evidence="8">3.1.3.16</ecNumber>
    </recommendedName>
</protein>
<feature type="compositionally biased region" description="Basic and acidic residues" evidence="9">
    <location>
        <begin position="174"/>
        <end position="190"/>
    </location>
</feature>
<feature type="compositionally biased region" description="Basic residues" evidence="9">
    <location>
        <begin position="833"/>
        <end position="844"/>
    </location>
</feature>
<dbReference type="Pfam" id="PF00149">
    <property type="entry name" value="Metallophos"/>
    <property type="match status" value="1"/>
</dbReference>
<comment type="similarity">
    <text evidence="2 8">Belongs to the PPP phosphatase family.</text>
</comment>
<dbReference type="PROSITE" id="PS00125">
    <property type="entry name" value="SER_THR_PHOSPHATASE"/>
    <property type="match status" value="1"/>
</dbReference>
<evidence type="ECO:0000256" key="2">
    <source>
        <dbReference type="ARBA" id="ARBA00008294"/>
    </source>
</evidence>
<evidence type="ECO:0000256" key="8">
    <source>
        <dbReference type="RuleBase" id="RU004273"/>
    </source>
</evidence>
<dbReference type="AlphaFoldDB" id="A0A7R9BFL8"/>
<dbReference type="Pfam" id="PF13499">
    <property type="entry name" value="EF-hand_7"/>
    <property type="match status" value="1"/>
</dbReference>
<dbReference type="SMART" id="SM00156">
    <property type="entry name" value="PP2Ac"/>
    <property type="match status" value="1"/>
</dbReference>
<dbReference type="InterPro" id="IPR004843">
    <property type="entry name" value="Calcineurin-like_PHP"/>
</dbReference>
<dbReference type="GO" id="GO:0005509">
    <property type="term" value="F:calcium ion binding"/>
    <property type="evidence" value="ECO:0007669"/>
    <property type="project" value="InterPro"/>
</dbReference>
<evidence type="ECO:0000256" key="7">
    <source>
        <dbReference type="ARBA" id="ARBA00023211"/>
    </source>
</evidence>
<evidence type="ECO:0000256" key="1">
    <source>
        <dbReference type="ARBA" id="ARBA00001936"/>
    </source>
</evidence>
<dbReference type="InterPro" id="IPR006186">
    <property type="entry name" value="Ser/Thr-sp_prot-phosphatase"/>
</dbReference>
<accession>A0A7R9BFL8</accession>
<dbReference type="PROSITE" id="PS00018">
    <property type="entry name" value="EF_HAND_1"/>
    <property type="match status" value="1"/>
</dbReference>
<dbReference type="EMBL" id="OA882261">
    <property type="protein sequence ID" value="CAD7274234.1"/>
    <property type="molecule type" value="Genomic_DNA"/>
</dbReference>
<dbReference type="InterPro" id="IPR051134">
    <property type="entry name" value="PPP_phosphatase"/>
</dbReference>
<keyword evidence="12" id="KW-1185">Reference proteome</keyword>
<evidence type="ECO:0000313" key="11">
    <source>
        <dbReference type="EMBL" id="CAD7274234.1"/>
    </source>
</evidence>
<dbReference type="InterPro" id="IPR018247">
    <property type="entry name" value="EF_Hand_1_Ca_BS"/>
</dbReference>
<evidence type="ECO:0000313" key="12">
    <source>
        <dbReference type="Proteomes" id="UP000678499"/>
    </source>
</evidence>
<name>A0A7R9BFL8_9CRUS</name>
<dbReference type="PROSITE" id="PS50222">
    <property type="entry name" value="EF_HAND_2"/>
    <property type="match status" value="2"/>
</dbReference>
<dbReference type="InterPro" id="IPR029052">
    <property type="entry name" value="Metallo-depent_PP-like"/>
</dbReference>
<gene>
    <name evidence="11" type="ORF">NMOB1V02_LOCUS2084</name>
</gene>
<comment type="cofactor">
    <cofactor evidence="1">
        <name>Mn(2+)</name>
        <dbReference type="ChEBI" id="CHEBI:29035"/>
    </cofactor>
</comment>
<keyword evidence="3" id="KW-0479">Metal-binding</keyword>
<keyword evidence="6" id="KW-0106">Calcium</keyword>
<keyword evidence="5 8" id="KW-0378">Hydrolase</keyword>
<organism evidence="11">
    <name type="scientific">Notodromas monacha</name>
    <dbReference type="NCBI Taxonomy" id="399045"/>
    <lineage>
        <taxon>Eukaryota</taxon>
        <taxon>Metazoa</taxon>
        <taxon>Ecdysozoa</taxon>
        <taxon>Arthropoda</taxon>
        <taxon>Crustacea</taxon>
        <taxon>Oligostraca</taxon>
        <taxon>Ostracoda</taxon>
        <taxon>Podocopa</taxon>
        <taxon>Podocopida</taxon>
        <taxon>Cypridocopina</taxon>
        <taxon>Cypridoidea</taxon>
        <taxon>Cyprididae</taxon>
        <taxon>Notodromas</taxon>
    </lineage>
</organism>
<dbReference type="Pfam" id="PF08321">
    <property type="entry name" value="PPP5"/>
    <property type="match status" value="1"/>
</dbReference>
<dbReference type="CDD" id="cd00051">
    <property type="entry name" value="EFh"/>
    <property type="match status" value="1"/>
</dbReference>
<keyword evidence="4" id="KW-0677">Repeat</keyword>
<evidence type="ECO:0000256" key="5">
    <source>
        <dbReference type="ARBA" id="ARBA00022801"/>
    </source>
</evidence>
<evidence type="ECO:0000256" key="9">
    <source>
        <dbReference type="SAM" id="MobiDB-lite"/>
    </source>
</evidence>
<dbReference type="PANTHER" id="PTHR45668:SF3">
    <property type="entry name" value="SERINE_THREONINE-PROTEIN PHOSPHATASE RDGC"/>
    <property type="match status" value="1"/>
</dbReference>
<feature type="compositionally biased region" description="Gly residues" evidence="9">
    <location>
        <begin position="16"/>
        <end position="35"/>
    </location>
</feature>
<dbReference type="PRINTS" id="PR00114">
    <property type="entry name" value="STPHPHTASE"/>
</dbReference>
<evidence type="ECO:0000256" key="6">
    <source>
        <dbReference type="ARBA" id="ARBA00022837"/>
    </source>
</evidence>
<dbReference type="OrthoDB" id="442428at2759"/>
<dbReference type="PANTHER" id="PTHR45668">
    <property type="entry name" value="SERINE/THREONINE-PROTEIN PHOSPHATASE 5-RELATED"/>
    <property type="match status" value="1"/>
</dbReference>
<dbReference type="Gene3D" id="3.60.21.10">
    <property type="match status" value="1"/>
</dbReference>
<keyword evidence="7" id="KW-0464">Manganese</keyword>
<feature type="domain" description="EF-hand" evidence="10">
    <location>
        <begin position="718"/>
        <end position="753"/>
    </location>
</feature>
<sequence length="844" mass="93695">ECHENDTRNSGCGFPTAGGGGGGGSSEKSGNGPGNQGATTAAAGFLPRDDFPLLDIGRNERVVHFVSGSGGSAKSNSRADFDGVYYTTDCGLSFFKDTMSIKAAVLIQSWFRRCRAKLELKRRCAWQIFQTLEYAGEHDQLKLHEFFSALLENAAEFKSRKEQQHGDDCDEESRDANDGTNKEQSTETRKGSMLIPGDIASMTVEEDYDGPRISFPMTQEDLDALILAFKQGKRPHVQYVCTMIVEAVEVLRKQPTLRAMSTRRSRQVTICGDIHGQLDDLLTIFQKNGMPSEQNPYIFNGDFVDRGPYSLEVLLLLLACVAVHPDHVFLNRGNHEDLVMNARYGFLQEIHAKFRNHATTVLKFVEEAYRWLPLGTIIDGKIIVVHGGISDSTDLKRINSLSREKYASILRPPVPVPTSAQPRHRRSAGFLVDSYEWRLVMDLLWSDPKRREGCGPNEYRGGGSYFGPDVTTAILDRYGLRLLIRSHECKPNGYAFCHEDRCLTVFSASNYYEIGSNKGAYVQLLGSHLRPRFFQFSVSTSLINVDPTSTLTSNSLLPDSIHASRRGMRRNQTATMRHQVGKAETSAMKELRQKIREHSAEIKDLCNQYDFDKTGRLNLCLWCKAMEKGTGLTLPWRMLRPKFAPVDQNGLVMYEVMNFDQNTKETGNQGAVVESVIRNRSSLETIFKIMDADNTGEICMDQFGTTCALLSEYLPNPISPDAMNSLARSIDINGDGVITLAEFLDAFQKVDEALSANRNSSSSTPGPPAAPDVDNTLTVVQEDVESQPSTPEPVTEPSSRKNSGPSRRSSEAATIGRKTPSPAPPSRSSSGSARRRRESGHHRV</sequence>
<evidence type="ECO:0000256" key="3">
    <source>
        <dbReference type="ARBA" id="ARBA00022723"/>
    </source>
</evidence>
<proteinExistence type="inferred from homology"/>
<dbReference type="EC" id="3.1.3.16" evidence="8"/>
<dbReference type="Proteomes" id="UP000678499">
    <property type="component" value="Unassembled WGS sequence"/>
</dbReference>
<dbReference type="InterPro" id="IPR011992">
    <property type="entry name" value="EF-hand-dom_pair"/>
</dbReference>
<dbReference type="EMBL" id="CAJPEX010000224">
    <property type="protein sequence ID" value="CAG0914386.1"/>
    <property type="molecule type" value="Genomic_DNA"/>
</dbReference>
<evidence type="ECO:0000256" key="4">
    <source>
        <dbReference type="ARBA" id="ARBA00022737"/>
    </source>
</evidence>
<feature type="region of interest" description="Disordered" evidence="9">
    <location>
        <begin position="159"/>
        <end position="192"/>
    </location>
</feature>
<evidence type="ECO:0000259" key="10">
    <source>
        <dbReference type="PROSITE" id="PS50222"/>
    </source>
</evidence>
<feature type="region of interest" description="Disordered" evidence="9">
    <location>
        <begin position="1"/>
        <end position="41"/>
    </location>
</feature>
<dbReference type="SMART" id="SM00054">
    <property type="entry name" value="EFh"/>
    <property type="match status" value="3"/>
</dbReference>
<dbReference type="GO" id="GO:0004722">
    <property type="term" value="F:protein serine/threonine phosphatase activity"/>
    <property type="evidence" value="ECO:0007669"/>
    <property type="project" value="UniProtKB-EC"/>
</dbReference>
<feature type="domain" description="EF-hand" evidence="10">
    <location>
        <begin position="678"/>
        <end position="713"/>
    </location>
</feature>
<reference evidence="11" key="1">
    <citation type="submission" date="2020-11" db="EMBL/GenBank/DDBJ databases">
        <authorList>
            <person name="Tran Van P."/>
        </authorList>
    </citation>
    <scope>NUCLEOTIDE SEQUENCE</scope>
</reference>
<dbReference type="InterPro" id="IPR013235">
    <property type="entry name" value="PPP_dom"/>
</dbReference>